<sequence>MRRDGSRAVRSRTVQQLAVAFVAVAAAAGLGAWWAGGQETDVAKAIVLVHPLEGNAYSPGGRGDELVNLATEAEVLRSDAVARAVAVKLAGDADADALLSGISVAVPPSTQLLEITARAEDGRTAATRATVFAETYLEFRRARTESDISERTGRLQDLVTARERERSAAVARLDKVSSGGPTGVLLTQQVQDLTSQIGSLRAQLAAAQAVSQDPGQVVTPGTVAAPSVLADPLAMGLIAGGVAAALCLGVVLARRSRRANDTVRGPDDLQGLRLPLVRDLGTRVAPDALARFRTEILALKPDRPVVVTVGAVDDDEVVSFWELVESFLRARYEVVAIDLTDHAVAAAVTEVVLGDAGPAEVLVERRPMLSEPRSDALGDGRHRDAPLADVVASSGMVRALAELGKNADVLLVRCDGLLAPVGATLVPCSDAVVLEVHPGSSTRTEVEDLVEAAAHTQTPVVGVVVVRQPRSRPMLRRRTPAGGGSAD</sequence>
<feature type="transmembrane region" description="Helical" evidence="1">
    <location>
        <begin position="233"/>
        <end position="253"/>
    </location>
</feature>
<accession>A0A939BWN8</accession>
<dbReference type="InterPro" id="IPR027417">
    <property type="entry name" value="P-loop_NTPase"/>
</dbReference>
<dbReference type="AlphaFoldDB" id="A0A939BWN8"/>
<name>A0A939BWN8_9ACTN</name>
<keyword evidence="1" id="KW-0812">Transmembrane</keyword>
<gene>
    <name evidence="2" type="ORF">JK386_01465</name>
</gene>
<organism evidence="2 3">
    <name type="scientific">Nocardioides faecalis</name>
    <dbReference type="NCBI Taxonomy" id="2803858"/>
    <lineage>
        <taxon>Bacteria</taxon>
        <taxon>Bacillati</taxon>
        <taxon>Actinomycetota</taxon>
        <taxon>Actinomycetes</taxon>
        <taxon>Propionibacteriales</taxon>
        <taxon>Nocardioidaceae</taxon>
        <taxon>Nocardioides</taxon>
    </lineage>
</organism>
<keyword evidence="1" id="KW-1133">Transmembrane helix</keyword>
<proteinExistence type="predicted"/>
<dbReference type="InterPro" id="IPR050445">
    <property type="entry name" value="Bact_polysacc_biosynth/exp"/>
</dbReference>
<evidence type="ECO:0000313" key="2">
    <source>
        <dbReference type="EMBL" id="MBM9458563.1"/>
    </source>
</evidence>
<evidence type="ECO:0000256" key="1">
    <source>
        <dbReference type="SAM" id="Phobius"/>
    </source>
</evidence>
<dbReference type="EMBL" id="JAERTX010000001">
    <property type="protein sequence ID" value="MBM9458563.1"/>
    <property type="molecule type" value="Genomic_DNA"/>
</dbReference>
<keyword evidence="1" id="KW-0472">Membrane</keyword>
<dbReference type="GO" id="GO:0004713">
    <property type="term" value="F:protein tyrosine kinase activity"/>
    <property type="evidence" value="ECO:0007669"/>
    <property type="project" value="TreeGrafter"/>
</dbReference>
<dbReference type="Gene3D" id="3.40.50.300">
    <property type="entry name" value="P-loop containing nucleotide triphosphate hydrolases"/>
    <property type="match status" value="1"/>
</dbReference>
<reference evidence="2" key="1">
    <citation type="submission" date="2021-01" db="EMBL/GenBank/DDBJ databases">
        <title>Novel species in genus Nocardioides.</title>
        <authorList>
            <person name="Zhang G."/>
        </authorList>
    </citation>
    <scope>NUCLEOTIDE SEQUENCE</scope>
    <source>
        <strain evidence="2">Zg-536</strain>
    </source>
</reference>
<dbReference type="Proteomes" id="UP000663791">
    <property type="component" value="Unassembled WGS sequence"/>
</dbReference>
<protein>
    <recommendedName>
        <fullName evidence="4">Polysaccharide chain length determinant N-terminal domain-containing protein</fullName>
    </recommendedName>
</protein>
<dbReference type="GO" id="GO:0005886">
    <property type="term" value="C:plasma membrane"/>
    <property type="evidence" value="ECO:0007669"/>
    <property type="project" value="TreeGrafter"/>
</dbReference>
<dbReference type="RefSeq" id="WP_205289854.1">
    <property type="nucleotide sequence ID" value="NZ_CP074406.1"/>
</dbReference>
<evidence type="ECO:0008006" key="4">
    <source>
        <dbReference type="Google" id="ProtNLM"/>
    </source>
</evidence>
<comment type="caution">
    <text evidence="2">The sequence shown here is derived from an EMBL/GenBank/DDBJ whole genome shotgun (WGS) entry which is preliminary data.</text>
</comment>
<dbReference type="PANTHER" id="PTHR32309">
    <property type="entry name" value="TYROSINE-PROTEIN KINASE"/>
    <property type="match status" value="1"/>
</dbReference>
<evidence type="ECO:0000313" key="3">
    <source>
        <dbReference type="Proteomes" id="UP000663791"/>
    </source>
</evidence>
<dbReference type="PANTHER" id="PTHR32309:SF13">
    <property type="entry name" value="FERRIC ENTEROBACTIN TRANSPORT PROTEIN FEPE"/>
    <property type="match status" value="1"/>
</dbReference>
<keyword evidence="3" id="KW-1185">Reference proteome</keyword>